<keyword evidence="2" id="KW-1185">Reference proteome</keyword>
<dbReference type="AlphaFoldDB" id="A0A2K8SMD5"/>
<dbReference type="KEGG" id="nfl:COO91_01878"/>
<evidence type="ECO:0000313" key="2">
    <source>
        <dbReference type="Proteomes" id="UP000232003"/>
    </source>
</evidence>
<dbReference type="EMBL" id="CP024785">
    <property type="protein sequence ID" value="AUB35985.1"/>
    <property type="molecule type" value="Genomic_DNA"/>
</dbReference>
<evidence type="ECO:0000313" key="1">
    <source>
        <dbReference type="EMBL" id="AUB35985.1"/>
    </source>
</evidence>
<name>A0A2K8SMD5_9NOSO</name>
<proteinExistence type="predicted"/>
<dbReference type="Proteomes" id="UP000232003">
    <property type="component" value="Chromosome"/>
</dbReference>
<reference evidence="1 2" key="1">
    <citation type="submission" date="2017-11" db="EMBL/GenBank/DDBJ databases">
        <title>Complete genome of a free-living desiccation-tolerant cyanobacterium and its photosynthetic adaptation to extreme terrestrial habitat.</title>
        <authorList>
            <person name="Shang J."/>
        </authorList>
    </citation>
    <scope>NUCLEOTIDE SEQUENCE [LARGE SCALE GENOMIC DNA]</scope>
    <source>
        <strain evidence="1 2">CCNUN1</strain>
    </source>
</reference>
<accession>A0A2K8SMD5</accession>
<gene>
    <name evidence="1" type="ORF">COO91_01878</name>
</gene>
<sequence length="62" mass="7325">MLLKQLLKQLGMNMLWHDGTLEQFIEAAEALDMEYDYQKTVDGYDFKAWYPGDEDNEAKICF</sequence>
<protein>
    <submittedName>
        <fullName evidence="1">Uncharacterized protein</fullName>
    </submittedName>
</protein>
<organism evidence="1 2">
    <name type="scientific">Nostoc flagelliforme CCNUN1</name>
    <dbReference type="NCBI Taxonomy" id="2038116"/>
    <lineage>
        <taxon>Bacteria</taxon>
        <taxon>Bacillati</taxon>
        <taxon>Cyanobacteriota</taxon>
        <taxon>Cyanophyceae</taxon>
        <taxon>Nostocales</taxon>
        <taxon>Nostocaceae</taxon>
        <taxon>Nostoc</taxon>
    </lineage>
</organism>